<evidence type="ECO:0000313" key="2">
    <source>
        <dbReference type="Proteomes" id="UP001501576"/>
    </source>
</evidence>
<sequence length="93" mass="11077">MTSAYVPCDHSGESACSRVRALGRGRWRRCRTASSTRRITRGCWPTSGSLDYKESEIYEVLRRYQGYEEPAFTDARKRMPLYYIFEKYNRMMR</sequence>
<name>A0ABP3MUW8_9ACTN</name>
<evidence type="ECO:0000313" key="1">
    <source>
        <dbReference type="EMBL" id="GAA0528427.1"/>
    </source>
</evidence>
<proteinExistence type="predicted"/>
<accession>A0ABP3MUW8</accession>
<protein>
    <submittedName>
        <fullName evidence="1">Uncharacterized protein</fullName>
    </submittedName>
</protein>
<keyword evidence="2" id="KW-1185">Reference proteome</keyword>
<comment type="caution">
    <text evidence="1">The sequence shown here is derived from an EMBL/GenBank/DDBJ whole genome shotgun (WGS) entry which is preliminary data.</text>
</comment>
<dbReference type="EMBL" id="BAAABZ010000022">
    <property type="protein sequence ID" value="GAA0528427.1"/>
    <property type="molecule type" value="Genomic_DNA"/>
</dbReference>
<organism evidence="1 2">
    <name type="scientific">Streptomyces mordarskii</name>
    <dbReference type="NCBI Taxonomy" id="1226758"/>
    <lineage>
        <taxon>Bacteria</taxon>
        <taxon>Bacillati</taxon>
        <taxon>Actinomycetota</taxon>
        <taxon>Actinomycetes</taxon>
        <taxon>Kitasatosporales</taxon>
        <taxon>Streptomycetaceae</taxon>
        <taxon>Streptomyces</taxon>
    </lineage>
</organism>
<dbReference type="Proteomes" id="UP001501576">
    <property type="component" value="Unassembled WGS sequence"/>
</dbReference>
<gene>
    <name evidence="1" type="ORF">GCM10010390_33310</name>
</gene>
<reference evidence="2" key="1">
    <citation type="journal article" date="2019" name="Int. J. Syst. Evol. Microbiol.">
        <title>The Global Catalogue of Microorganisms (GCM) 10K type strain sequencing project: providing services to taxonomists for standard genome sequencing and annotation.</title>
        <authorList>
            <consortium name="The Broad Institute Genomics Platform"/>
            <consortium name="The Broad Institute Genome Sequencing Center for Infectious Disease"/>
            <person name="Wu L."/>
            <person name="Ma J."/>
        </authorList>
    </citation>
    <scope>NUCLEOTIDE SEQUENCE [LARGE SCALE GENOMIC DNA]</scope>
    <source>
        <strain evidence="2">JCM 5052</strain>
    </source>
</reference>